<reference evidence="1 2" key="1">
    <citation type="journal article" date="2012" name="J. Bacteriol.">
        <title>Draft Genome Sequence of Mesorhizobium alhagi CCNWXJ12-2T, a Novel Salt-Resistant Species Isolated from the Desert of Northwestern China.</title>
        <authorList>
            <person name="Zhou M."/>
            <person name="Chen W."/>
            <person name="Chen H."/>
            <person name="Wei G."/>
        </authorList>
    </citation>
    <scope>NUCLEOTIDE SEQUENCE [LARGE SCALE GENOMIC DNA]</scope>
    <source>
        <strain evidence="1 2">CCNWXJ12-2</strain>
    </source>
</reference>
<name>H0I0V0_9HYPH</name>
<accession>H0I0V0</accession>
<protein>
    <recommendedName>
        <fullName evidence="3">DUF982 domain-containing protein</fullName>
    </recommendedName>
</protein>
<organism evidence="1 2">
    <name type="scientific">Mesorhizobium alhagi CCNWXJ12-2</name>
    <dbReference type="NCBI Taxonomy" id="1107882"/>
    <lineage>
        <taxon>Bacteria</taxon>
        <taxon>Pseudomonadati</taxon>
        <taxon>Pseudomonadota</taxon>
        <taxon>Alphaproteobacteria</taxon>
        <taxon>Hyphomicrobiales</taxon>
        <taxon>Phyllobacteriaceae</taxon>
        <taxon>Allomesorhizobium</taxon>
    </lineage>
</organism>
<evidence type="ECO:0008006" key="3">
    <source>
        <dbReference type="Google" id="ProtNLM"/>
    </source>
</evidence>
<evidence type="ECO:0000313" key="2">
    <source>
        <dbReference type="Proteomes" id="UP000003250"/>
    </source>
</evidence>
<sequence>MARLDDRPFNEFVTVKAPRGQRQNISSARQAAEWLLFRWPKEIDTAKPARHAKPVWRSWKGSARRQLHARLFAKRPRKPAF</sequence>
<dbReference type="InterPro" id="IPR010385">
    <property type="entry name" value="DUF982"/>
</dbReference>
<evidence type="ECO:0000313" key="1">
    <source>
        <dbReference type="EMBL" id="EHK53369.1"/>
    </source>
</evidence>
<dbReference type="AlphaFoldDB" id="H0I0V0"/>
<proteinExistence type="predicted"/>
<keyword evidence="2" id="KW-1185">Reference proteome</keyword>
<dbReference type="EMBL" id="AHAM01000272">
    <property type="protein sequence ID" value="EHK53369.1"/>
    <property type="molecule type" value="Genomic_DNA"/>
</dbReference>
<gene>
    <name evidence="1" type="ORF">MAXJ12_30437</name>
</gene>
<dbReference type="Pfam" id="PF06169">
    <property type="entry name" value="DUF982"/>
    <property type="match status" value="1"/>
</dbReference>
<dbReference type="Proteomes" id="UP000003250">
    <property type="component" value="Unassembled WGS sequence"/>
</dbReference>
<dbReference type="Gene3D" id="6.10.250.730">
    <property type="match status" value="1"/>
</dbReference>